<keyword evidence="4" id="KW-1185">Reference proteome</keyword>
<dbReference type="GO" id="GO:0016740">
    <property type="term" value="F:transferase activity"/>
    <property type="evidence" value="ECO:0007669"/>
    <property type="project" value="UniProtKB-KW"/>
</dbReference>
<dbReference type="STRING" id="121845.A0A1S3DL85"/>
<protein>
    <submittedName>
        <fullName evidence="5">Probable ubiquitin-conjugating enzyme protein 17</fullName>
    </submittedName>
</protein>
<proteinExistence type="predicted"/>
<dbReference type="AlphaFoldDB" id="A0A1S3DL85"/>
<dbReference type="PROSITE" id="PS50127">
    <property type="entry name" value="UBC_2"/>
    <property type="match status" value="1"/>
</dbReference>
<dbReference type="GeneID" id="103520831"/>
<dbReference type="KEGG" id="dci:103520831"/>
<dbReference type="InterPro" id="IPR000608">
    <property type="entry name" value="UBC"/>
</dbReference>
<dbReference type="SUPFAM" id="SSF54495">
    <property type="entry name" value="UBC-like"/>
    <property type="match status" value="1"/>
</dbReference>
<accession>A0A1S3DL85</accession>
<evidence type="ECO:0000256" key="1">
    <source>
        <dbReference type="ARBA" id="ARBA00022679"/>
    </source>
</evidence>
<gene>
    <name evidence="5" type="primary">LOC103520831</name>
</gene>
<dbReference type="RefSeq" id="XP_008484149.1">
    <property type="nucleotide sequence ID" value="XM_008485927.2"/>
</dbReference>
<dbReference type="GO" id="GO:0004869">
    <property type="term" value="F:cysteine-type endopeptidase inhibitor activity"/>
    <property type="evidence" value="ECO:0007669"/>
    <property type="project" value="TreeGrafter"/>
</dbReference>
<evidence type="ECO:0000259" key="3">
    <source>
        <dbReference type="PROSITE" id="PS50127"/>
    </source>
</evidence>
<keyword evidence="1" id="KW-0808">Transferase</keyword>
<dbReference type="Pfam" id="PF00179">
    <property type="entry name" value="UQ_con"/>
    <property type="match status" value="1"/>
</dbReference>
<reference evidence="5" key="1">
    <citation type="submission" date="2025-08" db="UniProtKB">
        <authorList>
            <consortium name="RefSeq"/>
        </authorList>
    </citation>
    <scope>IDENTIFICATION</scope>
</reference>
<dbReference type="Proteomes" id="UP000079169">
    <property type="component" value="Unplaced"/>
</dbReference>
<sequence>MMINLATTGRHSVRFNPNLYNDGKVCLSILNTWHGRPEEKWNAHTSSFLQVLVSNPVTFLVA</sequence>
<keyword evidence="2" id="KW-0833">Ubl conjugation pathway</keyword>
<evidence type="ECO:0000313" key="4">
    <source>
        <dbReference type="Proteomes" id="UP000079169"/>
    </source>
</evidence>
<organism evidence="4 5">
    <name type="scientific">Diaphorina citri</name>
    <name type="common">Asian citrus psyllid</name>
    <dbReference type="NCBI Taxonomy" id="121845"/>
    <lineage>
        <taxon>Eukaryota</taxon>
        <taxon>Metazoa</taxon>
        <taxon>Ecdysozoa</taxon>
        <taxon>Arthropoda</taxon>
        <taxon>Hexapoda</taxon>
        <taxon>Insecta</taxon>
        <taxon>Pterygota</taxon>
        <taxon>Neoptera</taxon>
        <taxon>Paraneoptera</taxon>
        <taxon>Hemiptera</taxon>
        <taxon>Sternorrhyncha</taxon>
        <taxon>Psylloidea</taxon>
        <taxon>Psyllidae</taxon>
        <taxon>Diaphorininae</taxon>
        <taxon>Diaphorina</taxon>
    </lineage>
</organism>
<feature type="domain" description="UBC core" evidence="3">
    <location>
        <begin position="1"/>
        <end position="62"/>
    </location>
</feature>
<dbReference type="PANTHER" id="PTHR46116">
    <property type="entry name" value="(E3-INDEPENDENT) E2 UBIQUITIN-CONJUGATING ENZYME"/>
    <property type="match status" value="1"/>
</dbReference>
<name>A0A1S3DL85_DIACI</name>
<dbReference type="Gene3D" id="3.10.110.10">
    <property type="entry name" value="Ubiquitin Conjugating Enzyme"/>
    <property type="match status" value="1"/>
</dbReference>
<evidence type="ECO:0000256" key="2">
    <source>
        <dbReference type="ARBA" id="ARBA00022786"/>
    </source>
</evidence>
<evidence type="ECO:0000313" key="5">
    <source>
        <dbReference type="RefSeq" id="XP_008484149.1"/>
    </source>
</evidence>
<dbReference type="PaxDb" id="121845-A0A1S3DL85"/>
<dbReference type="GO" id="GO:0005634">
    <property type="term" value="C:nucleus"/>
    <property type="evidence" value="ECO:0007669"/>
    <property type="project" value="TreeGrafter"/>
</dbReference>
<dbReference type="PANTHER" id="PTHR46116:SF39">
    <property type="entry name" value="BACULOVIRAL IAP REPEAT-CONTAINING PROTEIN 6"/>
    <property type="match status" value="1"/>
</dbReference>
<dbReference type="GO" id="GO:0043066">
    <property type="term" value="P:negative regulation of apoptotic process"/>
    <property type="evidence" value="ECO:0007669"/>
    <property type="project" value="TreeGrafter"/>
</dbReference>
<dbReference type="InterPro" id="IPR016135">
    <property type="entry name" value="UBQ-conjugating_enzyme/RWD"/>
</dbReference>